<evidence type="ECO:0000313" key="2">
    <source>
        <dbReference type="EMBL" id="MDO5970808.1"/>
    </source>
</evidence>
<name>A0ABT8WCN7_9FLAO</name>
<dbReference type="Proteomes" id="UP001176883">
    <property type="component" value="Unassembled WGS sequence"/>
</dbReference>
<evidence type="ECO:0000313" key="3">
    <source>
        <dbReference type="Proteomes" id="UP001176883"/>
    </source>
</evidence>
<organism evidence="2 3">
    <name type="scientific">Flavivirga aquimarina</name>
    <dbReference type="NCBI Taxonomy" id="2027862"/>
    <lineage>
        <taxon>Bacteria</taxon>
        <taxon>Pseudomonadati</taxon>
        <taxon>Bacteroidota</taxon>
        <taxon>Flavobacteriia</taxon>
        <taxon>Flavobacteriales</taxon>
        <taxon>Flavobacteriaceae</taxon>
        <taxon>Flavivirga</taxon>
    </lineage>
</organism>
<evidence type="ECO:0000259" key="1">
    <source>
        <dbReference type="Pfam" id="PF14088"/>
    </source>
</evidence>
<dbReference type="Pfam" id="PF14088">
    <property type="entry name" value="DUF4268"/>
    <property type="match status" value="1"/>
</dbReference>
<dbReference type="Gene3D" id="3.40.1350.10">
    <property type="match status" value="1"/>
</dbReference>
<keyword evidence="3" id="KW-1185">Reference proteome</keyword>
<comment type="caution">
    <text evidence="2">The sequence shown here is derived from an EMBL/GenBank/DDBJ whole genome shotgun (WGS) entry which is preliminary data.</text>
</comment>
<proteinExistence type="predicted"/>
<dbReference type="EMBL" id="JAUOEK010000134">
    <property type="protein sequence ID" value="MDO5970808.1"/>
    <property type="molecule type" value="Genomic_DNA"/>
</dbReference>
<protein>
    <submittedName>
        <fullName evidence="2">DUF4268 domain-containing protein</fullName>
    </submittedName>
</protein>
<accession>A0ABT8WCN7</accession>
<sequence length="374" mass="43361">MFLINKNNNRIEKISEKTFTELGFKERENLQEWLADNPTALGEELLIIQKEFSGFSDTNERLDLLALDKQGNLVIIENKLDDSGKNVTWQCLKYASYCSSLKKSQIIKIYQEFLNKSDSALKAEESISDFLDGLEIEEITLNSGLTQRLMLVSGSFRKEVTSTVIWLLNYGIRLQCFQATPYALEEQLFLNVEQIIPMKEAEEFSISMAEKTQEDIASQKEIKNRHIVRKKFWNQVINRMNSKSDLYQNISPSRYNWIGAGSGVRGVGYNFTASKNYGRAELYIDRGDKTENEFVFDSLLSKKETIESKFGEKLEWERLNNKRACRIKYEDTNFNIFEPDTWELTIEKITTGMVNLEKAIKPHLNEINRKVKAL</sequence>
<dbReference type="RefSeq" id="WP_303278502.1">
    <property type="nucleotide sequence ID" value="NZ_JAUOEK010000134.1"/>
</dbReference>
<feature type="domain" description="DUF4268" evidence="1">
    <location>
        <begin position="228"/>
        <end position="363"/>
    </location>
</feature>
<gene>
    <name evidence="2" type="ORF">Q4Q35_13410</name>
</gene>
<reference evidence="2" key="1">
    <citation type="submission" date="2023-07" db="EMBL/GenBank/DDBJ databases">
        <title>Two novel species in the genus Flavivirga.</title>
        <authorList>
            <person name="Kwon K."/>
        </authorList>
    </citation>
    <scope>NUCLEOTIDE SEQUENCE</scope>
    <source>
        <strain evidence="2">KCTC 52353</strain>
    </source>
</reference>
<dbReference type="InterPro" id="IPR025364">
    <property type="entry name" value="DUF4268"/>
</dbReference>
<dbReference type="InterPro" id="IPR011856">
    <property type="entry name" value="tRNA_endonuc-like_dom_sf"/>
</dbReference>